<dbReference type="AlphaFoldDB" id="A0A5C6PEI7"/>
<dbReference type="CDD" id="cd01650">
    <property type="entry name" value="RT_nLTR_like"/>
    <property type="match status" value="1"/>
</dbReference>
<dbReference type="PANTHER" id="PTHR47510">
    <property type="entry name" value="REVERSE TRANSCRIPTASE DOMAIN-CONTAINING PROTEIN"/>
    <property type="match status" value="1"/>
</dbReference>
<organism evidence="4 5">
    <name type="scientific">Takifugu flavidus</name>
    <name type="common">sansaifugu</name>
    <dbReference type="NCBI Taxonomy" id="433684"/>
    <lineage>
        <taxon>Eukaryota</taxon>
        <taxon>Metazoa</taxon>
        <taxon>Chordata</taxon>
        <taxon>Craniata</taxon>
        <taxon>Vertebrata</taxon>
        <taxon>Euteleostomi</taxon>
        <taxon>Actinopterygii</taxon>
        <taxon>Neopterygii</taxon>
        <taxon>Teleostei</taxon>
        <taxon>Neoteleostei</taxon>
        <taxon>Acanthomorphata</taxon>
        <taxon>Eupercaria</taxon>
        <taxon>Tetraodontiformes</taxon>
        <taxon>Tetradontoidea</taxon>
        <taxon>Tetraodontidae</taxon>
        <taxon>Takifugu</taxon>
    </lineage>
</organism>
<evidence type="ECO:0000313" key="4">
    <source>
        <dbReference type="EMBL" id="TWW78204.1"/>
    </source>
</evidence>
<dbReference type="EMBL" id="RHFK02000003">
    <property type="protein sequence ID" value="TWW78204.1"/>
    <property type="molecule type" value="Genomic_DNA"/>
</dbReference>
<feature type="transmembrane region" description="Helical" evidence="2">
    <location>
        <begin position="508"/>
        <end position="528"/>
    </location>
</feature>
<dbReference type="Pfam" id="PF09004">
    <property type="entry name" value="ALKBH8_N"/>
    <property type="match status" value="1"/>
</dbReference>
<accession>A0A5C6PEI7</accession>
<dbReference type="GO" id="GO:0008168">
    <property type="term" value="F:methyltransferase activity"/>
    <property type="evidence" value="ECO:0007669"/>
    <property type="project" value="InterPro"/>
</dbReference>
<keyword evidence="2" id="KW-0812">Transmembrane</keyword>
<proteinExistence type="predicted"/>
<dbReference type="InterPro" id="IPR043502">
    <property type="entry name" value="DNA/RNA_pol_sf"/>
</dbReference>
<gene>
    <name evidence="4" type="ORF">D4764_11G0003250</name>
</gene>
<protein>
    <submittedName>
        <fullName evidence="4">RNA-directed DNA polymerase from mobile element jockey</fullName>
    </submittedName>
</protein>
<keyword evidence="2" id="KW-0472">Membrane</keyword>
<dbReference type="GO" id="GO:0003964">
    <property type="term" value="F:RNA-directed DNA polymerase activity"/>
    <property type="evidence" value="ECO:0007669"/>
    <property type="project" value="UniProtKB-KW"/>
</dbReference>
<keyword evidence="5" id="KW-1185">Reference proteome</keyword>
<keyword evidence="4" id="KW-0808">Transferase</keyword>
<feature type="coiled-coil region" evidence="1">
    <location>
        <begin position="20"/>
        <end position="51"/>
    </location>
</feature>
<dbReference type="SUPFAM" id="SSF56672">
    <property type="entry name" value="DNA/RNA polymerases"/>
    <property type="match status" value="1"/>
</dbReference>
<evidence type="ECO:0000256" key="1">
    <source>
        <dbReference type="SAM" id="Coils"/>
    </source>
</evidence>
<dbReference type="Pfam" id="PF00078">
    <property type="entry name" value="RVT_1"/>
    <property type="match status" value="1"/>
</dbReference>
<comment type="caution">
    <text evidence="4">The sequence shown here is derived from an EMBL/GenBank/DDBJ whole genome shotgun (WGS) entry which is preliminary data.</text>
</comment>
<dbReference type="Proteomes" id="UP000324091">
    <property type="component" value="Chromosome 11"/>
</dbReference>
<dbReference type="InterPro" id="IPR015095">
    <property type="entry name" value="AlkB_hom8_N"/>
</dbReference>
<feature type="domain" description="Reverse transcriptase" evidence="3">
    <location>
        <begin position="201"/>
        <end position="468"/>
    </location>
</feature>
<dbReference type="InterPro" id="IPR000477">
    <property type="entry name" value="RT_dom"/>
</dbReference>
<keyword evidence="4" id="KW-0695">RNA-directed DNA polymerase</keyword>
<evidence type="ECO:0000259" key="3">
    <source>
        <dbReference type="PROSITE" id="PS50878"/>
    </source>
</evidence>
<dbReference type="PROSITE" id="PS50878">
    <property type="entry name" value="RT_POL"/>
    <property type="match status" value="1"/>
</dbReference>
<evidence type="ECO:0000313" key="5">
    <source>
        <dbReference type="Proteomes" id="UP000324091"/>
    </source>
</evidence>
<reference evidence="4 5" key="1">
    <citation type="submission" date="2019-04" db="EMBL/GenBank/DDBJ databases">
        <title>Chromosome genome assembly for Takifugu flavidus.</title>
        <authorList>
            <person name="Xiao S."/>
        </authorList>
    </citation>
    <scope>NUCLEOTIDE SEQUENCE [LARGE SCALE GENOMIC DNA]</scope>
    <source>
        <strain evidence="4">HTHZ2018</strain>
        <tissue evidence="4">Muscle</tissue>
    </source>
</reference>
<keyword evidence="2" id="KW-1133">Transmembrane helix</keyword>
<dbReference type="PANTHER" id="PTHR47510:SF3">
    <property type="entry name" value="ENDO_EXONUCLEASE_PHOSPHATASE DOMAIN-CONTAINING PROTEIN"/>
    <property type="match status" value="1"/>
</dbReference>
<sequence length="620" mass="69963">MIYIKALLKEKKRAFVSGDKEELKTVQRELRRKIRQEKDNYRRKMENQLQQNNICGVWKGLKTISGFKEQKSQPVGDQGWANDLNLFFNRFDQVPTPPPAQSPLLLPPPLSVPAIHCSSCPPSPSLMNFSPYIPDTSHPGPCPYPPPTPPCSSLSLTPHQVRKALKKNRARKATGPEGISYRLLKSCADQLCGIFSHTFNLSLKLGRVPQLWKTSCIVPVPKTPHPKELNSYRPVALTSHLMKTLERLILDHLRPLVSSFMDPLQFAYQPSIGVDDAVIYLLHTSLTHLEKVGSTVRIMLFDFSSAFNTIQPRLLGDKLQVAGVDHHLTTWILDYLTQRPQFVRVKGSESDRLLCSTGVPEGTVLAPFLFTLYTADFSYSTSSCHLQKFSDDSAAVGLITDGGDTEYRELIQDFVDWSLRNNLQINAGKTKELVVDFRRRNNPPPAPVNILGTDVDVVESYKYLGVHLNNNLDWSHNTDALVKKGNSRLFLLRRLRSFGVQGPLLRTFYDSVVGSAIFYGIVCWSSSITDRDRKRMDRLVRRARSVLGCPLDTVEVVGNGRMMAKLSSMLNNTSHPLQDTLTALGSSFSERLLHPRCVKERYHRSFLPAAVRLHNKHNTR</sequence>
<name>A0A5C6PEI7_9TELE</name>
<keyword evidence="4" id="KW-0548">Nucleotidyltransferase</keyword>
<evidence type="ECO:0000256" key="2">
    <source>
        <dbReference type="SAM" id="Phobius"/>
    </source>
</evidence>
<dbReference type="GO" id="GO:0016706">
    <property type="term" value="F:2-oxoglutarate-dependent dioxygenase activity"/>
    <property type="evidence" value="ECO:0007669"/>
    <property type="project" value="InterPro"/>
</dbReference>
<keyword evidence="1" id="KW-0175">Coiled coil</keyword>